<evidence type="ECO:0000313" key="2">
    <source>
        <dbReference type="EMBL" id="QHS79747.1"/>
    </source>
</evidence>
<organism evidence="2">
    <name type="scientific">viral metagenome</name>
    <dbReference type="NCBI Taxonomy" id="1070528"/>
    <lineage>
        <taxon>unclassified sequences</taxon>
        <taxon>metagenomes</taxon>
        <taxon>organismal metagenomes</taxon>
    </lineage>
</organism>
<feature type="transmembrane region" description="Helical" evidence="1">
    <location>
        <begin position="6"/>
        <end position="29"/>
    </location>
</feature>
<name>A0A6C0AIV3_9ZZZZ</name>
<protein>
    <submittedName>
        <fullName evidence="2">Uncharacterized protein</fullName>
    </submittedName>
</protein>
<accession>A0A6C0AIV3</accession>
<sequence>MAVVKTSTVYLVIIFIFISVVLLSMLPSYQREGMKTRKTPPLSAEASMKQVKEGTKAMGSDGYRKSITDRIGKLEQTYPDIPDDS</sequence>
<dbReference type="EMBL" id="MN740651">
    <property type="protein sequence ID" value="QHS79747.1"/>
    <property type="molecule type" value="Genomic_DNA"/>
</dbReference>
<evidence type="ECO:0000256" key="1">
    <source>
        <dbReference type="SAM" id="Phobius"/>
    </source>
</evidence>
<proteinExistence type="predicted"/>
<keyword evidence="1" id="KW-0812">Transmembrane</keyword>
<reference evidence="2" key="1">
    <citation type="journal article" date="2020" name="Nature">
        <title>Giant virus diversity and host interactions through global metagenomics.</title>
        <authorList>
            <person name="Schulz F."/>
            <person name="Roux S."/>
            <person name="Paez-Espino D."/>
            <person name="Jungbluth S."/>
            <person name="Walsh D.A."/>
            <person name="Denef V.J."/>
            <person name="McMahon K.D."/>
            <person name="Konstantinidis K.T."/>
            <person name="Eloe-Fadrosh E.A."/>
            <person name="Kyrpides N.C."/>
            <person name="Woyke T."/>
        </authorList>
    </citation>
    <scope>NUCLEOTIDE SEQUENCE</scope>
    <source>
        <strain evidence="2">GVMAG-S-1035303-20</strain>
    </source>
</reference>
<keyword evidence="1" id="KW-1133">Transmembrane helix</keyword>
<dbReference type="AlphaFoldDB" id="A0A6C0AIV3"/>
<keyword evidence="1" id="KW-0472">Membrane</keyword>